<evidence type="ECO:0000256" key="3">
    <source>
        <dbReference type="ARBA" id="ARBA00022448"/>
    </source>
</evidence>
<reference evidence="8 9" key="1">
    <citation type="submission" date="2018-05" db="EMBL/GenBank/DDBJ databases">
        <title>Complete genome sequence of Massilia oculi sp. nov. CCUG 43427T (=DSM 26321T), the type strain of M. oculi, and comparison with genome sequences of other Massilia strains.</title>
        <authorList>
            <person name="Zhu B."/>
        </authorList>
    </citation>
    <scope>NUCLEOTIDE SEQUENCE [LARGE SCALE GENOMIC DNA]</scope>
    <source>
        <strain evidence="8 9">CCUG 43427</strain>
    </source>
</reference>
<evidence type="ECO:0000256" key="6">
    <source>
        <dbReference type="ARBA" id="ARBA00023136"/>
    </source>
</evidence>
<organism evidence="8 9">
    <name type="scientific">Massilia oculi</name>
    <dbReference type="NCBI Taxonomy" id="945844"/>
    <lineage>
        <taxon>Bacteria</taxon>
        <taxon>Pseudomonadati</taxon>
        <taxon>Pseudomonadota</taxon>
        <taxon>Betaproteobacteria</taxon>
        <taxon>Burkholderiales</taxon>
        <taxon>Oxalobacteraceae</taxon>
        <taxon>Telluria group</taxon>
        <taxon>Massilia</taxon>
    </lineage>
</organism>
<dbReference type="OrthoDB" id="187483at2"/>
<keyword evidence="9" id="KW-1185">Reference proteome</keyword>
<dbReference type="SUPFAM" id="SSF56954">
    <property type="entry name" value="Outer membrane efflux proteins (OEP)"/>
    <property type="match status" value="1"/>
</dbReference>
<dbReference type="AlphaFoldDB" id="A0A2S2DHK2"/>
<keyword evidence="5" id="KW-0812">Transmembrane</keyword>
<dbReference type="EMBL" id="CP029343">
    <property type="protein sequence ID" value="AWL04832.1"/>
    <property type="molecule type" value="Genomic_DNA"/>
</dbReference>
<evidence type="ECO:0000256" key="1">
    <source>
        <dbReference type="ARBA" id="ARBA00004442"/>
    </source>
</evidence>
<evidence type="ECO:0000256" key="5">
    <source>
        <dbReference type="ARBA" id="ARBA00022692"/>
    </source>
</evidence>
<gene>
    <name evidence="8" type="ORF">DIR46_10620</name>
</gene>
<evidence type="ECO:0000256" key="2">
    <source>
        <dbReference type="ARBA" id="ARBA00007613"/>
    </source>
</evidence>
<dbReference type="GO" id="GO:0015288">
    <property type="term" value="F:porin activity"/>
    <property type="evidence" value="ECO:0007669"/>
    <property type="project" value="TreeGrafter"/>
</dbReference>
<dbReference type="PANTHER" id="PTHR30026">
    <property type="entry name" value="OUTER MEMBRANE PROTEIN TOLC"/>
    <property type="match status" value="1"/>
</dbReference>
<protein>
    <submittedName>
        <fullName evidence="8">TolC family protein</fullName>
    </submittedName>
</protein>
<keyword evidence="7" id="KW-0998">Cell outer membrane</keyword>
<dbReference type="GO" id="GO:0015562">
    <property type="term" value="F:efflux transmembrane transporter activity"/>
    <property type="evidence" value="ECO:0007669"/>
    <property type="project" value="InterPro"/>
</dbReference>
<dbReference type="GO" id="GO:1990281">
    <property type="term" value="C:efflux pump complex"/>
    <property type="evidence" value="ECO:0007669"/>
    <property type="project" value="TreeGrafter"/>
</dbReference>
<dbReference type="GO" id="GO:0009279">
    <property type="term" value="C:cell outer membrane"/>
    <property type="evidence" value="ECO:0007669"/>
    <property type="project" value="UniProtKB-SubCell"/>
</dbReference>
<dbReference type="Pfam" id="PF02321">
    <property type="entry name" value="OEP"/>
    <property type="match status" value="1"/>
</dbReference>
<comment type="subcellular location">
    <subcellularLocation>
        <location evidence="1">Cell outer membrane</location>
    </subcellularLocation>
</comment>
<comment type="similarity">
    <text evidence="2">Belongs to the outer membrane factor (OMF) (TC 1.B.17) family.</text>
</comment>
<evidence type="ECO:0000313" key="9">
    <source>
        <dbReference type="Proteomes" id="UP000245820"/>
    </source>
</evidence>
<sequence length="530" mass="56720">MTETRAAFEAGALVPGRARLKMSKRVKSIIIPTTISIWRIGSSDRTVCAADGGLTIGHREQDMGGRVLLSGAMAVLLALADAARADTGVDYADALRLARSSAGTVNGARLDLQAKQLQAEALRRIDGPDVRLSGFMGRVSTTLSVDTGAIAQLANPVLDSLPPLPALNLPDIPPAISVDRVFDVRSLGLSSVWPLYTGGRLDAVKQIAAGRADEAGASVKSAQDALATQLAERYFAVQLAREASRLRRDAADVAREHQRMARRMEDSGLIAKVERLKADVAVDNALREAAKADSDLEIAQLALRRLLDTPEAVMPTTPLFVHEQTPGSLASFIDAAMALNASWKQIASKKKQADGALQLQGRAFSPSVIGIANYNLNRGSSSRANWLVGVSVSVPLVERIDRAKMISAARIEQQRVDTAAEQAGRDIPTLAESQWRSMEDARLRYLSMASAIALAEETLRLAQVAFRHGQATSADVADASLNHTKSALERAQAAYDYVIALAKLLGTAGEPDRLVVLSRTATHTVDFKKE</sequence>
<keyword evidence="6" id="KW-0472">Membrane</keyword>
<evidence type="ECO:0000256" key="7">
    <source>
        <dbReference type="ARBA" id="ARBA00023237"/>
    </source>
</evidence>
<dbReference type="PANTHER" id="PTHR30026:SF5">
    <property type="entry name" value="ABC-TYPE EFFLUX SYSTEM SECRETIN COMPONENT"/>
    <property type="match status" value="1"/>
</dbReference>
<dbReference type="InterPro" id="IPR003423">
    <property type="entry name" value="OMP_efflux"/>
</dbReference>
<accession>A0A2S2DHK2</accession>
<dbReference type="InterPro" id="IPR051906">
    <property type="entry name" value="TolC-like"/>
</dbReference>
<keyword evidence="4" id="KW-1134">Transmembrane beta strand</keyword>
<dbReference type="Proteomes" id="UP000245820">
    <property type="component" value="Chromosome"/>
</dbReference>
<evidence type="ECO:0000313" key="8">
    <source>
        <dbReference type="EMBL" id="AWL04832.1"/>
    </source>
</evidence>
<keyword evidence="3" id="KW-0813">Transport</keyword>
<dbReference type="Gene3D" id="1.20.1600.10">
    <property type="entry name" value="Outer membrane efflux proteins (OEP)"/>
    <property type="match status" value="1"/>
</dbReference>
<evidence type="ECO:0000256" key="4">
    <source>
        <dbReference type="ARBA" id="ARBA00022452"/>
    </source>
</evidence>
<proteinExistence type="inferred from homology"/>
<name>A0A2S2DHK2_9BURK</name>
<dbReference type="KEGG" id="mtim:DIR46_10620"/>